<dbReference type="Gene3D" id="3.90.1300.10">
    <property type="entry name" value="Amidase signature (AS) domain"/>
    <property type="match status" value="1"/>
</dbReference>
<dbReference type="Proteomes" id="UP000541969">
    <property type="component" value="Unassembled WGS sequence"/>
</dbReference>
<dbReference type="RefSeq" id="WP_179716382.1">
    <property type="nucleotide sequence ID" value="NZ_JACBZT010000001.1"/>
</dbReference>
<dbReference type="SUPFAM" id="SSF75304">
    <property type="entry name" value="Amidase signature (AS) enzymes"/>
    <property type="match status" value="1"/>
</dbReference>
<dbReference type="GO" id="GO:0004040">
    <property type="term" value="F:amidase activity"/>
    <property type="evidence" value="ECO:0007669"/>
    <property type="project" value="UniProtKB-EC"/>
</dbReference>
<dbReference type="EMBL" id="JACBZT010000001">
    <property type="protein sequence ID" value="NYJ05765.1"/>
    <property type="molecule type" value="Genomic_DNA"/>
</dbReference>
<name>A0A853CCM1_9ACTN</name>
<dbReference type="InterPro" id="IPR036928">
    <property type="entry name" value="AS_sf"/>
</dbReference>
<gene>
    <name evidence="2" type="ORF">GGQ55_002043</name>
</gene>
<keyword evidence="2" id="KW-0378">Hydrolase</keyword>
<keyword evidence="3" id="KW-1185">Reference proteome</keyword>
<protein>
    <submittedName>
        <fullName evidence="2">Amidase</fullName>
        <ecNumber evidence="2">3.5.1.4</ecNumber>
    </submittedName>
</protein>
<dbReference type="EC" id="3.5.1.4" evidence="2"/>
<dbReference type="InterPro" id="IPR020556">
    <property type="entry name" value="Amidase_CS"/>
</dbReference>
<dbReference type="PROSITE" id="PS00571">
    <property type="entry name" value="AMIDASES"/>
    <property type="match status" value="1"/>
</dbReference>
<dbReference type="InterPro" id="IPR000120">
    <property type="entry name" value="Amidase"/>
</dbReference>
<dbReference type="Gene3D" id="1.10.20.60">
    <property type="entry name" value="Glu-tRNAGln amidotransferase C subunit, N-terminal domain"/>
    <property type="match status" value="1"/>
</dbReference>
<feature type="domain" description="Amidase" evidence="1">
    <location>
        <begin position="81"/>
        <end position="492"/>
    </location>
</feature>
<dbReference type="PANTHER" id="PTHR11895:SF170">
    <property type="entry name" value="AMIDASE"/>
    <property type="match status" value="1"/>
</dbReference>
<dbReference type="InterPro" id="IPR023631">
    <property type="entry name" value="Amidase_dom"/>
</dbReference>
<evidence type="ECO:0000313" key="3">
    <source>
        <dbReference type="Proteomes" id="UP000541969"/>
    </source>
</evidence>
<comment type="caution">
    <text evidence="2">The sequence shown here is derived from an EMBL/GenBank/DDBJ whole genome shotgun (WGS) entry which is preliminary data.</text>
</comment>
<reference evidence="2 3" key="1">
    <citation type="submission" date="2020-07" db="EMBL/GenBank/DDBJ databases">
        <title>Sequencing the genomes of 1000 actinobacteria strains.</title>
        <authorList>
            <person name="Klenk H.-P."/>
        </authorList>
    </citation>
    <scope>NUCLEOTIDE SEQUENCE [LARGE SCALE GENOMIC DNA]</scope>
    <source>
        <strain evidence="2 3">DSM 104001</strain>
    </source>
</reference>
<accession>A0A853CCM1</accession>
<proteinExistence type="predicted"/>
<dbReference type="Pfam" id="PF01425">
    <property type="entry name" value="Amidase"/>
    <property type="match status" value="1"/>
</dbReference>
<organism evidence="2 3">
    <name type="scientific">Petropleomorpha daqingensis</name>
    <dbReference type="NCBI Taxonomy" id="2026353"/>
    <lineage>
        <taxon>Bacteria</taxon>
        <taxon>Bacillati</taxon>
        <taxon>Actinomycetota</taxon>
        <taxon>Actinomycetes</taxon>
        <taxon>Geodermatophilales</taxon>
        <taxon>Geodermatophilaceae</taxon>
        <taxon>Petropleomorpha</taxon>
    </lineage>
</organism>
<evidence type="ECO:0000259" key="1">
    <source>
        <dbReference type="Pfam" id="PF01425"/>
    </source>
</evidence>
<evidence type="ECO:0000313" key="2">
    <source>
        <dbReference type="EMBL" id="NYJ05765.1"/>
    </source>
</evidence>
<dbReference type="AlphaFoldDB" id="A0A853CCM1"/>
<dbReference type="NCBIfam" id="NF005565">
    <property type="entry name" value="PRK07235.1"/>
    <property type="match status" value="1"/>
</dbReference>
<dbReference type="PANTHER" id="PTHR11895">
    <property type="entry name" value="TRANSAMIDASE"/>
    <property type="match status" value="1"/>
</dbReference>
<sequence length="517" mass="54661">MAVPRPDRDDVAALARAYGLQHTDADLDTYALLVAGSFDAYEAVEELYEAIRPEPPADRPVTWPEEADNPLGAWYVRTEIRGADDGPFAGRTVAIKDNTAVAGVPMMNGSHTLEGFVPTRDATVVSRLLAAGATITGKAVCEDLCFSGGSHTSCTGPVRNPWDPSRTTGGSSSGSAALVAAGEVDLALGGDQGGSIRMPAAFSGIVGHKPTHGLVPYTGAFPIELTLDHLGPMTRTVADAAAMLDVLAGRDGLDPRQPADLAPEHYAAALGGDVAGLRVGVVAQGFGIPGLSEDGVDETVRAAAGRLRELGIEVVDVDVPWHTNAMAVWAVIATDGATIQMVDGEGYGHNYWGLYDPELVEHYGRQRREVGDRWSPTVTVTALAGRWSVEKLHTRHYAMARNLAFEVRARYDAALADVDLLVMPTVPMVARTIPAPDDPLEVRIARGLEMIVNCAPFDVSGHPATSVPAGLSEGLPVGMMLVGRRFEDTTCLKVAHAYEQLLGGFPAPPVREPATAW</sequence>